<dbReference type="AlphaFoldDB" id="G0U632"/>
<feature type="region of interest" description="Disordered" evidence="1">
    <location>
        <begin position="112"/>
        <end position="135"/>
    </location>
</feature>
<reference evidence="2" key="1">
    <citation type="journal article" date="2012" name="Proc. Natl. Acad. Sci. U.S.A.">
        <title>Antigenic diversity is generated by distinct evolutionary mechanisms in African trypanosome species.</title>
        <authorList>
            <person name="Jackson A.P."/>
            <person name="Berry A."/>
            <person name="Aslett M."/>
            <person name="Allison H.C."/>
            <person name="Burton P."/>
            <person name="Vavrova-Anderson J."/>
            <person name="Brown R."/>
            <person name="Browne H."/>
            <person name="Corton N."/>
            <person name="Hauser H."/>
            <person name="Gamble J."/>
            <person name="Gilderthorp R."/>
            <person name="Marcello L."/>
            <person name="McQuillan J."/>
            <person name="Otto T.D."/>
            <person name="Quail M.A."/>
            <person name="Sanders M.J."/>
            <person name="van Tonder A."/>
            <person name="Ginger M.L."/>
            <person name="Field M.C."/>
            <person name="Barry J.D."/>
            <person name="Hertz-Fowler C."/>
            <person name="Berriman M."/>
        </authorList>
    </citation>
    <scope>NUCLEOTIDE SEQUENCE</scope>
    <source>
        <strain evidence="2">Y486</strain>
    </source>
</reference>
<gene>
    <name evidence="2" type="ORF">TVY486_1003870</name>
</gene>
<accession>G0U632</accession>
<organism evidence="2">
    <name type="scientific">Trypanosoma vivax (strain Y486)</name>
    <dbReference type="NCBI Taxonomy" id="1055687"/>
    <lineage>
        <taxon>Eukaryota</taxon>
        <taxon>Discoba</taxon>
        <taxon>Euglenozoa</taxon>
        <taxon>Kinetoplastea</taxon>
        <taxon>Metakinetoplastina</taxon>
        <taxon>Trypanosomatida</taxon>
        <taxon>Trypanosomatidae</taxon>
        <taxon>Trypanosoma</taxon>
        <taxon>Duttonella</taxon>
    </lineage>
</organism>
<proteinExistence type="predicted"/>
<evidence type="ECO:0000313" key="2">
    <source>
        <dbReference type="EMBL" id="CCC51334.1"/>
    </source>
</evidence>
<dbReference type="EMBL" id="HE573026">
    <property type="protein sequence ID" value="CCC51334.1"/>
    <property type="molecule type" value="Genomic_DNA"/>
</dbReference>
<feature type="compositionally biased region" description="Basic residues" evidence="1">
    <location>
        <begin position="120"/>
        <end position="132"/>
    </location>
</feature>
<sequence>MKRPYKKAPSTALKGFIHHKRAAERHSAAVQRGTQSKGCGGVPGVARRRGRPARSVTGDGRPGNAVGHTTVIGGALANKESKACDSTLVNRKLLEDKKSSCCDTVNTTGEGSRVAESHAQPKHNKTQKRHSFHVPPYCTSHSRRLSYSKSGTPLQAGTSGRVFRIAVPLLASRVRKLLGRQFSTHSQDLEEGALGGGGAELPAIAAAAADDNATCALTSHSLISIGRADEDALSCFFPAVHSGEWFETPRAFVDHFNSVSHKLLCEDAPLFPLELDRECPGPFCDPELNSSGAAFAVRSQTTTAAALGCEAGSGIGAGNHGAVVGQHAFYWWFMHIHLAVMRFSRKEWLSQLPLGPLVRRHKRFVVAAPIDDDRLRSVGELWCGCRALETSVALAVAKRIVTFPTAPWHILREAAMHVARIARCVYLTVPCMRDFAAPPHCPDGDLMQNLTASVTSASVADAESRELATSAISVLLLTESSGPQHVALSVCEAKSLAKLSVYIASSIVAILKVCGGVDTEGTAPSKVDCGASATLSAPYDLANVNRGEVDDGKEQMLGLVLWLHLRNMARNA</sequence>
<evidence type="ECO:0000256" key="1">
    <source>
        <dbReference type="SAM" id="MobiDB-lite"/>
    </source>
</evidence>
<name>G0U632_TRYVY</name>
<dbReference type="VEuPathDB" id="TriTrypDB:TvY486_1003870"/>
<feature type="region of interest" description="Disordered" evidence="1">
    <location>
        <begin position="31"/>
        <end position="66"/>
    </location>
</feature>
<protein>
    <submittedName>
        <fullName evidence="2">Uncharacterized protein</fullName>
    </submittedName>
</protein>